<evidence type="ECO:0000313" key="5">
    <source>
        <dbReference type="Proteomes" id="UP000230069"/>
    </source>
</evidence>
<dbReference type="EMBL" id="KZ305075">
    <property type="protein sequence ID" value="PIA29768.1"/>
    <property type="molecule type" value="Genomic_DNA"/>
</dbReference>
<evidence type="ECO:0000313" key="4">
    <source>
        <dbReference type="EMBL" id="PIA29768.1"/>
    </source>
</evidence>
<feature type="region of interest" description="Disordered" evidence="2">
    <location>
        <begin position="205"/>
        <end position="225"/>
    </location>
</feature>
<dbReference type="PANTHER" id="PTHR46328:SF31">
    <property type="entry name" value="PROTEIN FAR1-RELATED SEQUENCE 5-LIKE"/>
    <property type="match status" value="1"/>
</dbReference>
<name>A0A2G5CES5_AQUCA</name>
<dbReference type="Pfam" id="PF03101">
    <property type="entry name" value="FAR1"/>
    <property type="match status" value="1"/>
</dbReference>
<dbReference type="InterPro" id="IPR004330">
    <property type="entry name" value="FAR1_DNA_bnd_dom"/>
</dbReference>
<gene>
    <name evidence="4" type="ORF">AQUCO_05800091v1</name>
</gene>
<proteinExistence type="predicted"/>
<dbReference type="InParanoid" id="A0A2G5CES5"/>
<dbReference type="PANTHER" id="PTHR46328">
    <property type="entry name" value="FAR-RED IMPAIRED RESPONSIVE (FAR1) FAMILY PROTEIN-RELATED"/>
    <property type="match status" value="1"/>
</dbReference>
<dbReference type="AlphaFoldDB" id="A0A2G5CES5"/>
<dbReference type="OrthoDB" id="1886686at2759"/>
<keyword evidence="5" id="KW-1185">Reference proteome</keyword>
<feature type="region of interest" description="Disordered" evidence="2">
    <location>
        <begin position="73"/>
        <end position="104"/>
    </location>
</feature>
<feature type="compositionally biased region" description="Basic and acidic residues" evidence="2">
    <location>
        <begin position="89"/>
        <end position="100"/>
    </location>
</feature>
<reference evidence="4 5" key="1">
    <citation type="submission" date="2017-09" db="EMBL/GenBank/DDBJ databases">
        <title>WGS assembly of Aquilegia coerulea Goldsmith.</title>
        <authorList>
            <person name="Hodges S."/>
            <person name="Kramer E."/>
            <person name="Nordborg M."/>
            <person name="Tomkins J."/>
            <person name="Borevitz J."/>
            <person name="Derieg N."/>
            <person name="Yan J."/>
            <person name="Mihaltcheva S."/>
            <person name="Hayes R.D."/>
            <person name="Rokhsar D."/>
        </authorList>
    </citation>
    <scope>NUCLEOTIDE SEQUENCE [LARGE SCALE GENOMIC DNA]</scope>
    <source>
        <strain evidence="5">cv. Goldsmith</strain>
    </source>
</reference>
<feature type="domain" description="FAR1" evidence="3">
    <location>
        <begin position="118"/>
        <end position="206"/>
    </location>
</feature>
<accession>A0A2G5CES5</accession>
<dbReference type="STRING" id="218851.A0A2G5CES5"/>
<evidence type="ECO:0000259" key="3">
    <source>
        <dbReference type="Pfam" id="PF03101"/>
    </source>
</evidence>
<evidence type="ECO:0000256" key="2">
    <source>
        <dbReference type="SAM" id="MobiDB-lite"/>
    </source>
</evidence>
<sequence length="293" mass="33441">MNFTAYVNADDAMIEDSVRIGIETDIDDRRIDSSFEGEAHGPEDGIIATISDEKEFIELGPEDGALTIISNERELPAHEPEEGQMTTVSDEKESTAHDGSEDPYIGMQFESEQAAMIYYDAYAKRIGFVIRVGNCHRSGRDNSIISRRFLCNKEGFRLPNNKTKRNENRKPRETTREGCNAMIMVRREKSGKWVISKLETEHCHPLGLPASKGRRGSVQARPQDEKDKKIRELTLELHRANLRLAECREQLDMILNDAERHTDHLSKTVQDIVENVKEIEAEDQDKPSYHLIM</sequence>
<dbReference type="FunCoup" id="A0A2G5CES5">
    <property type="interactions" value="4"/>
</dbReference>
<protein>
    <recommendedName>
        <fullName evidence="3">FAR1 domain-containing protein</fullName>
    </recommendedName>
</protein>
<evidence type="ECO:0000256" key="1">
    <source>
        <dbReference type="SAM" id="Coils"/>
    </source>
</evidence>
<keyword evidence="1" id="KW-0175">Coiled coil</keyword>
<organism evidence="4 5">
    <name type="scientific">Aquilegia coerulea</name>
    <name type="common">Rocky mountain columbine</name>
    <dbReference type="NCBI Taxonomy" id="218851"/>
    <lineage>
        <taxon>Eukaryota</taxon>
        <taxon>Viridiplantae</taxon>
        <taxon>Streptophyta</taxon>
        <taxon>Embryophyta</taxon>
        <taxon>Tracheophyta</taxon>
        <taxon>Spermatophyta</taxon>
        <taxon>Magnoliopsida</taxon>
        <taxon>Ranunculales</taxon>
        <taxon>Ranunculaceae</taxon>
        <taxon>Thalictroideae</taxon>
        <taxon>Aquilegia</taxon>
    </lineage>
</organism>
<feature type="coiled-coil region" evidence="1">
    <location>
        <begin position="230"/>
        <end position="257"/>
    </location>
</feature>
<dbReference type="Proteomes" id="UP000230069">
    <property type="component" value="Unassembled WGS sequence"/>
</dbReference>